<sequence length="367" mass="41385">MKTFHCNRCGNLVFFENVACERCQAVLGFLPAISQIAAFEGDDDSGWRSLHPDAPDQMFRRCHNYRAEAVCNWMVPAGDASPLCDACQLTHTIPNLDVPGNRLYWYRLESAKRRLLYTLLALGLPVISRGDDPQGGLQFDFLADAGPHSRAMTGHDNGRITINIAEADDTHREQTRNKMGEAYRTLLGHFRHEVGHFYFNLLIADTRRLEPFRKLFGDERADYGQALKRHYEQGAPPDWQASYISAYATMHPWEDWAETWAHYLHMVDTLDTAVSCGLVLKPDSPQEPTLTDQTPVEDASFRSLMNRWFPLTYVLNSLNRSLGAPDSYPFTLSPTVVAKLEFVHRVIDAAAREHAAHRLAAGATPAP</sequence>
<name>A0A3G8H5W0_9BURK</name>
<reference evidence="3" key="1">
    <citation type="submission" date="2018-11" db="EMBL/GenBank/DDBJ databases">
        <title>FDA dAtabase for Regulatory Grade micrObial Sequences (FDA-ARGOS): Supporting development and validation of Infectious Disease Dx tests.</title>
        <authorList>
            <person name="Goldberg B."/>
            <person name="Campos J."/>
            <person name="Tallon L."/>
            <person name="Sadzewicz L."/>
            <person name="Zhao X."/>
            <person name="Vavikolanu K."/>
            <person name="Mehta A."/>
            <person name="Aluvathingal J."/>
            <person name="Nadendla S."/>
            <person name="Geyer C."/>
            <person name="Nandy P."/>
            <person name="Yan Y."/>
            <person name="Sichtig H."/>
        </authorList>
    </citation>
    <scope>NUCLEOTIDE SEQUENCE [LARGE SCALE GENOMIC DNA]</scope>
    <source>
        <strain evidence="3">FDAARGOS_614</strain>
    </source>
</reference>
<dbReference type="InterPro" id="IPR011201">
    <property type="entry name" value="Zinc-ribbon_6_bact"/>
</dbReference>
<accession>A0A3G8H5W0</accession>
<protein>
    <recommendedName>
        <fullName evidence="1">Zinc-ribbon domain-containing protein</fullName>
    </recommendedName>
</protein>
<dbReference type="Pfam" id="PF15887">
    <property type="entry name" value="Peptidase_Mx"/>
    <property type="match status" value="1"/>
</dbReference>
<dbReference type="KEGG" id="cpau:EHF44_19795"/>
<dbReference type="Pfam" id="PF10005">
    <property type="entry name" value="Zn_ribbon_DZR_6"/>
    <property type="match status" value="1"/>
</dbReference>
<evidence type="ECO:0000259" key="1">
    <source>
        <dbReference type="Pfam" id="PF10005"/>
    </source>
</evidence>
<gene>
    <name evidence="2" type="ORF">EHF44_19795</name>
</gene>
<dbReference type="AlphaFoldDB" id="A0A3G8H5W0"/>
<organism evidence="2 3">
    <name type="scientific">Cupriavidus pauculus</name>
    <dbReference type="NCBI Taxonomy" id="82633"/>
    <lineage>
        <taxon>Bacteria</taxon>
        <taxon>Pseudomonadati</taxon>
        <taxon>Pseudomonadota</taxon>
        <taxon>Betaproteobacteria</taxon>
        <taxon>Burkholderiales</taxon>
        <taxon>Burkholderiaceae</taxon>
        <taxon>Cupriavidus</taxon>
    </lineage>
</organism>
<dbReference type="Gene3D" id="3.40.390.70">
    <property type="match status" value="1"/>
</dbReference>
<dbReference type="Proteomes" id="UP000270411">
    <property type="component" value="Chromosome 2"/>
</dbReference>
<dbReference type="RefSeq" id="WP_124685442.1">
    <property type="nucleotide sequence ID" value="NZ_CP033970.1"/>
</dbReference>
<dbReference type="PIRSF" id="PIRSF012641">
    <property type="entry name" value="UCP012641"/>
    <property type="match status" value="1"/>
</dbReference>
<proteinExistence type="predicted"/>
<evidence type="ECO:0000313" key="2">
    <source>
        <dbReference type="EMBL" id="AZG15709.1"/>
    </source>
</evidence>
<dbReference type="OrthoDB" id="256753at2"/>
<dbReference type="InterPro" id="IPR031321">
    <property type="entry name" value="UCP012641"/>
</dbReference>
<dbReference type="EMBL" id="CP033970">
    <property type="protein sequence ID" value="AZG15709.1"/>
    <property type="molecule type" value="Genomic_DNA"/>
</dbReference>
<evidence type="ECO:0000313" key="3">
    <source>
        <dbReference type="Proteomes" id="UP000270411"/>
    </source>
</evidence>
<feature type="domain" description="Zinc-ribbon" evidence="1">
    <location>
        <begin position="4"/>
        <end position="97"/>
    </location>
</feature>